<dbReference type="RefSeq" id="XP_016590154.1">
    <property type="nucleotide sequence ID" value="XM_016728907.1"/>
</dbReference>
<dbReference type="VEuPathDB" id="FungiDB:SPSK_02009"/>
<dbReference type="Proteomes" id="UP000033710">
    <property type="component" value="Unassembled WGS sequence"/>
</dbReference>
<dbReference type="EMBL" id="AXCR01000005">
    <property type="protein sequence ID" value="KJR87478.1"/>
    <property type="molecule type" value="Genomic_DNA"/>
</dbReference>
<evidence type="ECO:0000313" key="2">
    <source>
        <dbReference type="Proteomes" id="UP000033710"/>
    </source>
</evidence>
<reference evidence="1 2" key="2">
    <citation type="journal article" date="2015" name="Eukaryot. Cell">
        <title>Asexual propagation of a virulent clone complex in a human and feline outbreak of sporotrichosis.</title>
        <authorList>
            <person name="Teixeira Mde M."/>
            <person name="Rodrigues A.M."/>
            <person name="Tsui C.K."/>
            <person name="de Almeida L.G."/>
            <person name="Van Diepeningen A.D."/>
            <person name="van den Ende B.G."/>
            <person name="Fernandes G.F."/>
            <person name="Kano R."/>
            <person name="Hamelin R.C."/>
            <person name="Lopes-Bezerra L.M."/>
            <person name="Vasconcelos A.T."/>
            <person name="de Hoog S."/>
            <person name="de Camargo Z.P."/>
            <person name="Felipe M.S."/>
        </authorList>
    </citation>
    <scope>NUCLEOTIDE SEQUENCE [LARGE SCALE GENOMIC DNA]</scope>
    <source>
        <strain evidence="1 2">1099-18</strain>
    </source>
</reference>
<evidence type="ECO:0000313" key="1">
    <source>
        <dbReference type="EMBL" id="KJR87478.1"/>
    </source>
</evidence>
<dbReference type="GeneID" id="27664184"/>
<dbReference type="AlphaFoldDB" id="A0A0F2MCS1"/>
<dbReference type="KEGG" id="ssck:SPSK_02009"/>
<gene>
    <name evidence="1" type="ORF">SPSK_02009</name>
</gene>
<organism evidence="1 2">
    <name type="scientific">Sporothrix schenckii 1099-18</name>
    <dbReference type="NCBI Taxonomy" id="1397361"/>
    <lineage>
        <taxon>Eukaryota</taxon>
        <taxon>Fungi</taxon>
        <taxon>Dikarya</taxon>
        <taxon>Ascomycota</taxon>
        <taxon>Pezizomycotina</taxon>
        <taxon>Sordariomycetes</taxon>
        <taxon>Sordariomycetidae</taxon>
        <taxon>Ophiostomatales</taxon>
        <taxon>Ophiostomataceae</taxon>
        <taxon>Sporothrix</taxon>
    </lineage>
</organism>
<proteinExistence type="predicted"/>
<comment type="caution">
    <text evidence="1">The sequence shown here is derived from an EMBL/GenBank/DDBJ whole genome shotgun (WGS) entry which is preliminary data.</text>
</comment>
<sequence length="168" mass="18692">MTRSAPLRSKLGVLGREAWWSADGGHEDNDTIRENTQVDSMNCRFGTQTPIDDDFGVADVDLAVGGVGGLRLAICRHGRLRLTAVRGAIKNPTPPIRQIRTGDAHGRTFLDPLPKRQNRQNRRQGKTIRAHRFRLSFPSSTRQRTTTGSSSSLWAVDSITTYKRDRGP</sequence>
<accession>A0A0F2MCS1</accession>
<name>A0A0F2MCS1_SPOSC</name>
<protein>
    <submittedName>
        <fullName evidence="1">Uncharacterized protein</fullName>
    </submittedName>
</protein>
<reference evidence="1 2" key="1">
    <citation type="journal article" date="2014" name="BMC Genomics">
        <title>Comparative genomics of the major fungal agents of human and animal Sporotrichosis: Sporothrix schenckii and Sporothrix brasiliensis.</title>
        <authorList>
            <person name="Teixeira M.M."/>
            <person name="de Almeida L.G."/>
            <person name="Kubitschek-Barreira P."/>
            <person name="Alves F.L."/>
            <person name="Kioshima E.S."/>
            <person name="Abadio A.K."/>
            <person name="Fernandes L."/>
            <person name="Derengowski L.S."/>
            <person name="Ferreira K.S."/>
            <person name="Souza R.C."/>
            <person name="Ruiz J.C."/>
            <person name="de Andrade N.C."/>
            <person name="Paes H.C."/>
            <person name="Nicola A.M."/>
            <person name="Albuquerque P."/>
            <person name="Gerber A.L."/>
            <person name="Martins V.P."/>
            <person name="Peconick L.D."/>
            <person name="Neto A.V."/>
            <person name="Chaucanez C.B."/>
            <person name="Silva P.A."/>
            <person name="Cunha O.L."/>
            <person name="de Oliveira F.F."/>
            <person name="dos Santos T.C."/>
            <person name="Barros A.L."/>
            <person name="Soares M.A."/>
            <person name="de Oliveira L.M."/>
            <person name="Marini M.M."/>
            <person name="Villalobos-Duno H."/>
            <person name="Cunha M.M."/>
            <person name="de Hoog S."/>
            <person name="da Silveira J.F."/>
            <person name="Henrissat B."/>
            <person name="Nino-Vega G.A."/>
            <person name="Cisalpino P.S."/>
            <person name="Mora-Montes H.M."/>
            <person name="Almeida S.R."/>
            <person name="Stajich J.E."/>
            <person name="Lopes-Bezerra L.M."/>
            <person name="Vasconcelos A.T."/>
            <person name="Felipe M.S."/>
        </authorList>
    </citation>
    <scope>NUCLEOTIDE SEQUENCE [LARGE SCALE GENOMIC DNA]</scope>
    <source>
        <strain evidence="1 2">1099-18</strain>
    </source>
</reference>